<dbReference type="InterPro" id="IPR005061">
    <property type="entry name" value="Ist1"/>
</dbReference>
<evidence type="ECO:0000256" key="8">
    <source>
        <dbReference type="PROSITE-ProRule" id="PRU00087"/>
    </source>
</evidence>
<comment type="caution">
    <text evidence="10">The sequence shown here is derived from an EMBL/GenBank/DDBJ whole genome shotgun (WGS) entry which is preliminary data.</text>
</comment>
<dbReference type="PRINTS" id="PR00190">
    <property type="entry name" value="ACTIN"/>
</dbReference>
<protein>
    <recommendedName>
        <fullName evidence="12">Actin</fullName>
    </recommendedName>
</protein>
<dbReference type="InterPro" id="IPR004000">
    <property type="entry name" value="Actin"/>
</dbReference>
<evidence type="ECO:0000256" key="9">
    <source>
        <dbReference type="RuleBase" id="RU000487"/>
    </source>
</evidence>
<evidence type="ECO:0000256" key="4">
    <source>
        <dbReference type="ARBA" id="ARBA00022741"/>
    </source>
</evidence>
<dbReference type="FunFam" id="1.20.1260.60:FF:000002">
    <property type="entry name" value="Vacuolar protein sorting-associated protein IST1"/>
    <property type="match status" value="1"/>
</dbReference>
<dbReference type="PROSITE" id="PS00406">
    <property type="entry name" value="ACTINS_1"/>
    <property type="match status" value="1"/>
</dbReference>
<dbReference type="EMBL" id="JAVFKY010000002">
    <property type="protein sequence ID" value="KAK5581102.1"/>
    <property type="molecule type" value="Genomic_DNA"/>
</dbReference>
<dbReference type="Pfam" id="PF00630">
    <property type="entry name" value="Filamin"/>
    <property type="match status" value="2"/>
</dbReference>
<evidence type="ECO:0000256" key="6">
    <source>
        <dbReference type="ARBA" id="ARBA00023212"/>
    </source>
</evidence>
<proteinExistence type="inferred from homology"/>
<dbReference type="SUPFAM" id="SSF81296">
    <property type="entry name" value="E set domains"/>
    <property type="match status" value="2"/>
</dbReference>
<evidence type="ECO:0000256" key="2">
    <source>
        <dbReference type="ARBA" id="ARBA00005536"/>
    </source>
</evidence>
<comment type="function">
    <text evidence="7">Actins are highly conserved proteins that are involved in various types of cell motility and are ubiquitously expressed in all eukaryotic cells. Multiple isoforms are involved in various cellular functions such as cytoskeleton structure, cell mobility, chromosome movement and muscle contraction.</text>
</comment>
<dbReference type="GO" id="GO:0005524">
    <property type="term" value="F:ATP binding"/>
    <property type="evidence" value="ECO:0007669"/>
    <property type="project" value="UniProtKB-KW"/>
</dbReference>
<comment type="subcellular location">
    <subcellularLocation>
        <location evidence="1">Cytoplasm</location>
        <location evidence="1">Cytoskeleton</location>
    </subcellularLocation>
</comment>
<evidence type="ECO:0000256" key="5">
    <source>
        <dbReference type="ARBA" id="ARBA00022840"/>
    </source>
</evidence>
<accession>A0AAN7TXZ1</accession>
<dbReference type="InterPro" id="IPR014756">
    <property type="entry name" value="Ig_E-set"/>
</dbReference>
<dbReference type="Pfam" id="PF03398">
    <property type="entry name" value="Ist1"/>
    <property type="match status" value="1"/>
</dbReference>
<evidence type="ECO:0008006" key="12">
    <source>
        <dbReference type="Google" id="ProtNLM"/>
    </source>
</evidence>
<evidence type="ECO:0000313" key="10">
    <source>
        <dbReference type="EMBL" id="KAK5581102.1"/>
    </source>
</evidence>
<dbReference type="AlphaFoldDB" id="A0AAN7TXZ1"/>
<dbReference type="GO" id="GO:0015031">
    <property type="term" value="P:protein transport"/>
    <property type="evidence" value="ECO:0007669"/>
    <property type="project" value="InterPro"/>
</dbReference>
<keyword evidence="11" id="KW-1185">Reference proteome</keyword>
<feature type="repeat" description="Filamin" evidence="8">
    <location>
        <begin position="377"/>
        <end position="482"/>
    </location>
</feature>
<dbReference type="InterPro" id="IPR004001">
    <property type="entry name" value="Actin_CS"/>
</dbReference>
<dbReference type="PROSITE" id="PS01132">
    <property type="entry name" value="ACTINS_ACT_LIKE"/>
    <property type="match status" value="1"/>
</dbReference>
<dbReference type="Pfam" id="PF00022">
    <property type="entry name" value="Actin"/>
    <property type="match status" value="1"/>
</dbReference>
<dbReference type="InterPro" id="IPR001298">
    <property type="entry name" value="Filamin/ABP280_rpt"/>
</dbReference>
<dbReference type="GO" id="GO:0015629">
    <property type="term" value="C:actin cytoskeleton"/>
    <property type="evidence" value="ECO:0007669"/>
    <property type="project" value="UniProtKB-ARBA"/>
</dbReference>
<dbReference type="PANTHER" id="PTHR11937">
    <property type="entry name" value="ACTIN"/>
    <property type="match status" value="1"/>
</dbReference>
<dbReference type="PROSITE" id="PS50194">
    <property type="entry name" value="FILAMIN_REPEAT"/>
    <property type="match status" value="2"/>
</dbReference>
<keyword evidence="3" id="KW-0963">Cytoplasm</keyword>
<evidence type="ECO:0000313" key="11">
    <source>
        <dbReference type="Proteomes" id="UP001344447"/>
    </source>
</evidence>
<dbReference type="FunFam" id="3.30.420.40:FF:000148">
    <property type="entry name" value="Actin, alpha skeletal muscle"/>
    <property type="match status" value="1"/>
</dbReference>
<dbReference type="PROSITE" id="PS00432">
    <property type="entry name" value="ACTINS_2"/>
    <property type="match status" value="1"/>
</dbReference>
<dbReference type="SUPFAM" id="SSF53067">
    <property type="entry name" value="Actin-like ATPase domain"/>
    <property type="match status" value="2"/>
</dbReference>
<dbReference type="Gene3D" id="1.20.1260.60">
    <property type="entry name" value="Vacuolar protein sorting-associated protein Ist1"/>
    <property type="match status" value="1"/>
</dbReference>
<dbReference type="CDD" id="cd13397">
    <property type="entry name" value="ASKHA_NBD_actin_Arp-T1-3"/>
    <property type="match status" value="1"/>
</dbReference>
<sequence length="944" mass="104874">MTKFTAANMSMLLKLANSRLVLHKNKNFEQSNVHKKEIAELLQLGKEEQARVRTVSVINEDYHTEVLGILIIYCETLANRVRGLEGVKACPPDLKEACCSIIFASPYLEKQVELYKIRKRLIEKFGKKFPEDCIDCCCINPKIVHRLSNKPPEESLVNYYLSNIAKKHNVAWDTPALPPLVDLQQSIPEFTLTSLAEQFPSAPSNSTAGGNSDDLLMDFPSVPKESTATVTSIDQFPSPPSNSATTSTISTTKLEFPSVNNFPSVGIAEASQCKVSGDGLKKGIVGRECNFIIEAYDAKGNKHTKGGEVFNVLIQGQYGDQLYGKVVDQNNGSYYVTYTPPKAGGYAIAIYLQNTLIGDQQPHISSVDEAPAFSVGLDLVDPLKCEAYGPGLETGSPGTLSTFTIVARTSKGSPITGGKLPPNQRFYVFVQGPPGIQIHGDVKNNNDGTFTATYTPTVAGGYGVMVYYENQPIRSEPWTFFILEKEKAPPKFPSTINVPLQQQVASTQDEEDEMDKLWKQTSDLSFNPPVKSTAVIENYTDVKPSNIPEPPSFAKYQESIKTKTSRAEFFQSITEKTLVIDNGSGMVKAGFAGEDAPRCVFPSIIGYPMFNTVMHGMGKDKYIGDEAQAKRGVLNIKYPIEHGIINNWNDMEALWEYTFTNELRVDASKHPVLLTEPPLNPKVNRERMVETMFEYFNTPAVYIAIQAVLSLYASGRTTGTVLDCGDGVCHTVPIYEGYCIPHAVKRIDVGGRDITEYLMRLLTERGYAFTTTAEREIVRDIKEKTSFVAEDFYAAMNAPEDKNILMDYVMPDKQVMNIGKERFRCYEAFFDPSVLGRDQNGIHHLLNETITSCDIDIRRDLYKNIVVSGGSTMASGFEKRLHKEMELLVANPQVSIKINAPPNRNLSVWCGGSVLGDLKTFSDQWITKQEYDEVGKGIVHRKCF</sequence>
<dbReference type="Gene3D" id="2.60.40.10">
    <property type="entry name" value="Immunoglobulins"/>
    <property type="match status" value="2"/>
</dbReference>
<comment type="similarity">
    <text evidence="9">Belongs to the actin family.</text>
</comment>
<dbReference type="GO" id="GO:0006909">
    <property type="term" value="P:phagocytosis"/>
    <property type="evidence" value="ECO:0007669"/>
    <property type="project" value="UniProtKB-ARBA"/>
</dbReference>
<evidence type="ECO:0000256" key="1">
    <source>
        <dbReference type="ARBA" id="ARBA00004245"/>
    </source>
</evidence>
<organism evidence="10 11">
    <name type="scientific">Dictyostelium firmibasis</name>
    <dbReference type="NCBI Taxonomy" id="79012"/>
    <lineage>
        <taxon>Eukaryota</taxon>
        <taxon>Amoebozoa</taxon>
        <taxon>Evosea</taxon>
        <taxon>Eumycetozoa</taxon>
        <taxon>Dictyostelia</taxon>
        <taxon>Dictyosteliales</taxon>
        <taxon>Dictyosteliaceae</taxon>
        <taxon>Dictyostelium</taxon>
    </lineage>
</organism>
<keyword evidence="5" id="KW-0067">ATP-binding</keyword>
<dbReference type="SMART" id="SM00557">
    <property type="entry name" value="IG_FLMN"/>
    <property type="match status" value="2"/>
</dbReference>
<dbReference type="FunFam" id="3.90.640.10:FF:000007">
    <property type="entry name" value="Actin like 7B"/>
    <property type="match status" value="1"/>
</dbReference>
<keyword evidence="4" id="KW-0547">Nucleotide-binding</keyword>
<reference evidence="10 11" key="1">
    <citation type="submission" date="2023-11" db="EMBL/GenBank/DDBJ databases">
        <title>Dfirmibasis_genome.</title>
        <authorList>
            <person name="Edelbroek B."/>
            <person name="Kjellin J."/>
            <person name="Jerlstrom-Hultqvist J."/>
            <person name="Soderbom F."/>
        </authorList>
    </citation>
    <scope>NUCLEOTIDE SEQUENCE [LARGE SCALE GENOMIC DNA]</scope>
    <source>
        <strain evidence="10 11">TNS-C-14</strain>
    </source>
</reference>
<dbReference type="Proteomes" id="UP001344447">
    <property type="component" value="Unassembled WGS sequence"/>
</dbReference>
<comment type="similarity">
    <text evidence="2">Belongs to the IST1 family.</text>
</comment>
<dbReference type="InterPro" id="IPR042277">
    <property type="entry name" value="IST1-like"/>
</dbReference>
<keyword evidence="6" id="KW-0206">Cytoskeleton</keyword>
<dbReference type="InterPro" id="IPR020902">
    <property type="entry name" value="Actin/actin-like_CS"/>
</dbReference>
<name>A0AAN7TXZ1_9MYCE</name>
<dbReference type="InterPro" id="IPR017868">
    <property type="entry name" value="Filamin/ABP280_repeat-like"/>
</dbReference>
<dbReference type="FunFam" id="3.30.420.40:FF:000058">
    <property type="entry name" value="Putative actin-related protein 5"/>
    <property type="match status" value="1"/>
</dbReference>
<dbReference type="Gene3D" id="3.90.640.10">
    <property type="entry name" value="Actin, Chain A, domain 4"/>
    <property type="match status" value="1"/>
</dbReference>
<dbReference type="Gene3D" id="3.30.420.40">
    <property type="match status" value="2"/>
</dbReference>
<dbReference type="SMART" id="SM00268">
    <property type="entry name" value="ACTIN"/>
    <property type="match status" value="1"/>
</dbReference>
<dbReference type="InterPro" id="IPR013783">
    <property type="entry name" value="Ig-like_fold"/>
</dbReference>
<feature type="repeat" description="Filamin" evidence="8">
    <location>
        <begin position="265"/>
        <end position="367"/>
    </location>
</feature>
<dbReference type="InterPro" id="IPR043129">
    <property type="entry name" value="ATPase_NBD"/>
</dbReference>
<evidence type="ECO:0000256" key="7">
    <source>
        <dbReference type="ARBA" id="ARBA00025474"/>
    </source>
</evidence>
<evidence type="ECO:0000256" key="3">
    <source>
        <dbReference type="ARBA" id="ARBA00022490"/>
    </source>
</evidence>
<gene>
    <name evidence="10" type="ORF">RB653_001130</name>
</gene>